<reference evidence="2" key="1">
    <citation type="submission" date="2016-10" db="EMBL/GenBank/DDBJ databases">
        <authorList>
            <person name="Benchimol M."/>
            <person name="Almeida L.G."/>
            <person name="Vasconcelos A.T."/>
            <person name="Perreira-Neves A."/>
            <person name="Rosa I.A."/>
            <person name="Tasca T."/>
            <person name="Bogo M.R."/>
            <person name="de Souza W."/>
        </authorList>
    </citation>
    <scope>NUCLEOTIDE SEQUENCE [LARGE SCALE GENOMIC DNA]</scope>
    <source>
        <strain evidence="2">K</strain>
    </source>
</reference>
<keyword evidence="3" id="KW-1185">Reference proteome</keyword>
<gene>
    <name evidence="2" type="ORF">TRFO_24277</name>
</gene>
<feature type="signal peptide" evidence="1">
    <location>
        <begin position="1"/>
        <end position="19"/>
    </location>
</feature>
<feature type="chain" id="PRO_5012249924" evidence="1">
    <location>
        <begin position="20"/>
        <end position="270"/>
    </location>
</feature>
<dbReference type="EMBL" id="MLAK01000695">
    <property type="protein sequence ID" value="OHT07465.1"/>
    <property type="molecule type" value="Genomic_DNA"/>
</dbReference>
<dbReference type="VEuPathDB" id="TrichDB:TRFO_24277"/>
<evidence type="ECO:0000313" key="2">
    <source>
        <dbReference type="EMBL" id="OHT07465.1"/>
    </source>
</evidence>
<accession>A0A1J4K7K7</accession>
<dbReference type="OrthoDB" id="10628268at2759"/>
<name>A0A1J4K7K7_9EUKA</name>
<organism evidence="2 3">
    <name type="scientific">Tritrichomonas foetus</name>
    <dbReference type="NCBI Taxonomy" id="1144522"/>
    <lineage>
        <taxon>Eukaryota</taxon>
        <taxon>Metamonada</taxon>
        <taxon>Parabasalia</taxon>
        <taxon>Tritrichomonadida</taxon>
        <taxon>Tritrichomonadidae</taxon>
        <taxon>Tritrichomonas</taxon>
    </lineage>
</organism>
<evidence type="ECO:0000313" key="3">
    <source>
        <dbReference type="Proteomes" id="UP000179807"/>
    </source>
</evidence>
<dbReference type="AlphaFoldDB" id="A0A1J4K7K7"/>
<comment type="caution">
    <text evidence="2">The sequence shown here is derived from an EMBL/GenBank/DDBJ whole genome shotgun (WGS) entry which is preliminary data.</text>
</comment>
<keyword evidence="1" id="KW-0732">Signal</keyword>
<dbReference type="GeneID" id="94838366"/>
<dbReference type="RefSeq" id="XP_068360601.1">
    <property type="nucleotide sequence ID" value="XM_068503662.1"/>
</dbReference>
<protein>
    <submittedName>
        <fullName evidence="2">Uncharacterized protein</fullName>
    </submittedName>
</protein>
<evidence type="ECO:0000256" key="1">
    <source>
        <dbReference type="SAM" id="SignalP"/>
    </source>
</evidence>
<proteinExistence type="predicted"/>
<sequence length="270" mass="31528">MLFLLFSLLQAELTWDTATQCGNMFLWRYEFCKEDPSYANLDGTGKALCSLYIPYYMPVGWYQYSDPVYSQFAFIETETTISGSGAPDVRNTYADLAMNKKKEGPHEKFNKECPMYDGVTYPNMSSCCLHKYASKFDEDYTEMFMKAESIRKQYQFLIYPKCYELIRYMPCAICHPKVQSANVSKIAGFERVDGYEKHMPVFTYRLCRNYTQLIYKYCKSAYFIGAEKRRIVPKNMGLEQFMDLMGVPELFGIPNDTCLDVLDVNPFYKE</sequence>
<dbReference type="Proteomes" id="UP000179807">
    <property type="component" value="Unassembled WGS sequence"/>
</dbReference>